<protein>
    <submittedName>
        <fullName evidence="1">Uncharacterized protein</fullName>
    </submittedName>
</protein>
<reference evidence="1" key="1">
    <citation type="journal article" date="2014" name="Front. Microbiol.">
        <title>High frequency of phylogenetically diverse reductive dehalogenase-homologous genes in deep subseafloor sedimentary metagenomes.</title>
        <authorList>
            <person name="Kawai M."/>
            <person name="Futagami T."/>
            <person name="Toyoda A."/>
            <person name="Takaki Y."/>
            <person name="Nishi S."/>
            <person name="Hori S."/>
            <person name="Arai W."/>
            <person name="Tsubouchi T."/>
            <person name="Morono Y."/>
            <person name="Uchiyama I."/>
            <person name="Ito T."/>
            <person name="Fujiyama A."/>
            <person name="Inagaki F."/>
            <person name="Takami H."/>
        </authorList>
    </citation>
    <scope>NUCLEOTIDE SEQUENCE</scope>
    <source>
        <strain evidence="1">Expedition CK06-06</strain>
    </source>
</reference>
<dbReference type="AlphaFoldDB" id="X1NQG9"/>
<dbReference type="EMBL" id="BARV01025739">
    <property type="protein sequence ID" value="GAI46287.1"/>
    <property type="molecule type" value="Genomic_DNA"/>
</dbReference>
<sequence length="82" mass="9457">MIPPKQNGNFVAHMEKVLEVYKRPYDTNSPVVCMDESPKQLIKEGEISYVKDLMKATVPEVNEIIYKAMPDVVRNGRTLKYK</sequence>
<name>X1NQG9_9ZZZZ</name>
<proteinExistence type="predicted"/>
<accession>X1NQG9</accession>
<comment type="caution">
    <text evidence="1">The sequence shown here is derived from an EMBL/GenBank/DDBJ whole genome shotgun (WGS) entry which is preliminary data.</text>
</comment>
<gene>
    <name evidence="1" type="ORF">S06H3_41715</name>
</gene>
<organism evidence="1">
    <name type="scientific">marine sediment metagenome</name>
    <dbReference type="NCBI Taxonomy" id="412755"/>
    <lineage>
        <taxon>unclassified sequences</taxon>
        <taxon>metagenomes</taxon>
        <taxon>ecological metagenomes</taxon>
    </lineage>
</organism>
<evidence type="ECO:0000313" key="1">
    <source>
        <dbReference type="EMBL" id="GAI46287.1"/>
    </source>
</evidence>